<proteinExistence type="inferred from homology"/>
<dbReference type="RefSeq" id="XP_019041237.1">
    <property type="nucleotide sequence ID" value="XM_019181253.1"/>
</dbReference>
<name>A0A1E3P9Q4_WICAA</name>
<evidence type="ECO:0000256" key="2">
    <source>
        <dbReference type="ARBA" id="ARBA00022980"/>
    </source>
</evidence>
<dbReference type="Proteomes" id="UP000094112">
    <property type="component" value="Unassembled WGS sequence"/>
</dbReference>
<dbReference type="GO" id="GO:0022618">
    <property type="term" value="P:protein-RNA complex assembly"/>
    <property type="evidence" value="ECO:0007669"/>
    <property type="project" value="TreeGrafter"/>
</dbReference>
<gene>
    <name evidence="5" type="ORF">WICANDRAFT_26376</name>
</gene>
<dbReference type="GO" id="GO:0003735">
    <property type="term" value="F:structural constituent of ribosome"/>
    <property type="evidence" value="ECO:0007669"/>
    <property type="project" value="InterPro"/>
</dbReference>
<dbReference type="GO" id="GO:0022625">
    <property type="term" value="C:cytosolic large ribosomal subunit"/>
    <property type="evidence" value="ECO:0007669"/>
    <property type="project" value="EnsemblFungi"/>
</dbReference>
<dbReference type="PANTHER" id="PTHR10965:SF0">
    <property type="entry name" value="LARGE RIBOSOMAL SUBUNIT PROTEIN EL38"/>
    <property type="match status" value="1"/>
</dbReference>
<dbReference type="AlphaFoldDB" id="A0A1E3P9Q4"/>
<reference evidence="5 6" key="1">
    <citation type="journal article" date="2016" name="Proc. Natl. Acad. Sci. U.S.A.">
        <title>Comparative genomics of biotechnologically important yeasts.</title>
        <authorList>
            <person name="Riley R."/>
            <person name="Haridas S."/>
            <person name="Wolfe K.H."/>
            <person name="Lopes M.R."/>
            <person name="Hittinger C.T."/>
            <person name="Goeker M."/>
            <person name="Salamov A.A."/>
            <person name="Wisecaver J.H."/>
            <person name="Long T.M."/>
            <person name="Calvey C.H."/>
            <person name="Aerts A.L."/>
            <person name="Barry K.W."/>
            <person name="Choi C."/>
            <person name="Clum A."/>
            <person name="Coughlan A.Y."/>
            <person name="Deshpande S."/>
            <person name="Douglass A.P."/>
            <person name="Hanson S.J."/>
            <person name="Klenk H.-P."/>
            <person name="LaButti K.M."/>
            <person name="Lapidus A."/>
            <person name="Lindquist E.A."/>
            <person name="Lipzen A.M."/>
            <person name="Meier-Kolthoff J.P."/>
            <person name="Ohm R.A."/>
            <person name="Otillar R.P."/>
            <person name="Pangilinan J.L."/>
            <person name="Peng Y."/>
            <person name="Rokas A."/>
            <person name="Rosa C.A."/>
            <person name="Scheuner C."/>
            <person name="Sibirny A.A."/>
            <person name="Slot J.C."/>
            <person name="Stielow J.B."/>
            <person name="Sun H."/>
            <person name="Kurtzman C.P."/>
            <person name="Blackwell M."/>
            <person name="Grigoriev I.V."/>
            <person name="Jeffries T.W."/>
        </authorList>
    </citation>
    <scope>NUCLEOTIDE SEQUENCE [LARGE SCALE GENOMIC DNA]</scope>
    <source>
        <strain evidence="6">ATCC 58044 / CBS 1984 / NCYC 433 / NRRL Y-366-8</strain>
    </source>
</reference>
<accession>A0A1E3P9Q4</accession>
<organism evidence="5 6">
    <name type="scientific">Wickerhamomyces anomalus (strain ATCC 58044 / CBS 1984 / NCYC 433 / NRRL Y-366-8)</name>
    <name type="common">Yeast</name>
    <name type="synonym">Hansenula anomala</name>
    <dbReference type="NCBI Taxonomy" id="683960"/>
    <lineage>
        <taxon>Eukaryota</taxon>
        <taxon>Fungi</taxon>
        <taxon>Dikarya</taxon>
        <taxon>Ascomycota</taxon>
        <taxon>Saccharomycotina</taxon>
        <taxon>Saccharomycetes</taxon>
        <taxon>Phaffomycetales</taxon>
        <taxon>Wickerhamomycetaceae</taxon>
        <taxon>Wickerhamomyces</taxon>
    </lineage>
</organism>
<dbReference type="InterPro" id="IPR038464">
    <property type="entry name" value="Ribosomal_eL38_sf"/>
</dbReference>
<keyword evidence="3 4" id="KW-0687">Ribonucleoprotein</keyword>
<dbReference type="InterPro" id="IPR002675">
    <property type="entry name" value="Ribosomal_eL38"/>
</dbReference>
<evidence type="ECO:0000256" key="3">
    <source>
        <dbReference type="ARBA" id="ARBA00023274"/>
    </source>
</evidence>
<dbReference type="GeneID" id="30198499"/>
<keyword evidence="6" id="KW-1185">Reference proteome</keyword>
<evidence type="ECO:0008006" key="7">
    <source>
        <dbReference type="Google" id="ProtNLM"/>
    </source>
</evidence>
<feature type="non-terminal residue" evidence="5">
    <location>
        <position position="1"/>
    </location>
</feature>
<evidence type="ECO:0000256" key="1">
    <source>
        <dbReference type="ARBA" id="ARBA00007803"/>
    </source>
</evidence>
<dbReference type="GO" id="GO:0006412">
    <property type="term" value="P:translation"/>
    <property type="evidence" value="ECO:0007669"/>
    <property type="project" value="InterPro"/>
</dbReference>
<dbReference type="PANTHER" id="PTHR10965">
    <property type="entry name" value="60S RIBOSOMAL PROTEIN L38"/>
    <property type="match status" value="1"/>
</dbReference>
<dbReference type="OrthoDB" id="10250488at2759"/>
<evidence type="ECO:0000256" key="4">
    <source>
        <dbReference type="RuleBase" id="RU003445"/>
    </source>
</evidence>
<dbReference type="STRING" id="683960.A0A1E3P9Q4"/>
<protein>
    <recommendedName>
        <fullName evidence="7">Ribosomal protein L38e</fullName>
    </recommendedName>
</protein>
<dbReference type="Pfam" id="PF01781">
    <property type="entry name" value="Ribosomal_L38e"/>
    <property type="match status" value="1"/>
</dbReference>
<dbReference type="Gene3D" id="3.30.720.90">
    <property type="match status" value="1"/>
</dbReference>
<comment type="similarity">
    <text evidence="1 4">Belongs to the eukaryotic ribosomal protein eL38 family.</text>
</comment>
<evidence type="ECO:0000313" key="5">
    <source>
        <dbReference type="EMBL" id="ODQ62030.1"/>
    </source>
</evidence>
<evidence type="ECO:0000313" key="6">
    <source>
        <dbReference type="Proteomes" id="UP000094112"/>
    </source>
</evidence>
<dbReference type="EMBL" id="KV454208">
    <property type="protein sequence ID" value="ODQ62030.1"/>
    <property type="molecule type" value="Genomic_DNA"/>
</dbReference>
<keyword evidence="2 4" id="KW-0689">Ribosomal protein</keyword>
<sequence length="76" mass="8602">REIKDIKKFVELSRRSDVKSASIKSNKKVNAAGKVFKETKFKIRGARYLYTLTVADAEKASKLTQTLPTTLKITEL</sequence>